<dbReference type="PANTHER" id="PTHR43673">
    <property type="entry name" value="NAD(P)H NITROREDUCTASE YDGI-RELATED"/>
    <property type="match status" value="1"/>
</dbReference>
<dbReference type="Proteomes" id="UP001332931">
    <property type="component" value="Unassembled WGS sequence"/>
</dbReference>
<keyword evidence="4" id="KW-0288">FMN</keyword>
<dbReference type="InterPro" id="IPR000415">
    <property type="entry name" value="Nitroreductase-like"/>
</dbReference>
<dbReference type="RefSeq" id="WP_330957858.1">
    <property type="nucleotide sequence ID" value="NZ_JAZGJQ010000003.1"/>
</dbReference>
<comment type="cofactor">
    <cofactor evidence="1">
        <name>FMN</name>
        <dbReference type="ChEBI" id="CHEBI:58210"/>
    </cofactor>
</comment>
<evidence type="ECO:0000256" key="1">
    <source>
        <dbReference type="ARBA" id="ARBA00001917"/>
    </source>
</evidence>
<proteinExistence type="inferred from homology"/>
<evidence type="ECO:0000259" key="6">
    <source>
        <dbReference type="Pfam" id="PF00881"/>
    </source>
</evidence>
<evidence type="ECO:0000313" key="7">
    <source>
        <dbReference type="EMBL" id="MEE6147090.1"/>
    </source>
</evidence>
<dbReference type="Pfam" id="PF00881">
    <property type="entry name" value="Nitroreductase"/>
    <property type="match status" value="1"/>
</dbReference>
<accession>A0ABU7R927</accession>
<dbReference type="EMBL" id="JAZGJQ010000003">
    <property type="protein sequence ID" value="MEE6147090.1"/>
    <property type="molecule type" value="Genomic_DNA"/>
</dbReference>
<dbReference type="PANTHER" id="PTHR43673:SF2">
    <property type="entry name" value="NITROREDUCTASE"/>
    <property type="match status" value="1"/>
</dbReference>
<organism evidence="7 8">
    <name type="scientific">Olsenella absiana</name>
    <dbReference type="NCBI Taxonomy" id="3115222"/>
    <lineage>
        <taxon>Bacteria</taxon>
        <taxon>Bacillati</taxon>
        <taxon>Actinomycetota</taxon>
        <taxon>Coriobacteriia</taxon>
        <taxon>Coriobacteriales</taxon>
        <taxon>Atopobiaceae</taxon>
        <taxon>Olsenella</taxon>
    </lineage>
</organism>
<feature type="domain" description="Nitroreductase" evidence="6">
    <location>
        <begin position="7"/>
        <end position="60"/>
    </location>
</feature>
<keyword evidence="8" id="KW-1185">Reference proteome</keyword>
<evidence type="ECO:0000256" key="4">
    <source>
        <dbReference type="ARBA" id="ARBA00022643"/>
    </source>
</evidence>
<dbReference type="SUPFAM" id="SSF55469">
    <property type="entry name" value="FMN-dependent nitroreductase-like"/>
    <property type="match status" value="1"/>
</dbReference>
<keyword evidence="3" id="KW-0285">Flavoprotein</keyword>
<name>A0ABU7R927_9ACTN</name>
<evidence type="ECO:0000256" key="2">
    <source>
        <dbReference type="ARBA" id="ARBA00007118"/>
    </source>
</evidence>
<protein>
    <submittedName>
        <fullName evidence="7">Nitroreductase family protein</fullName>
    </submittedName>
</protein>
<dbReference type="Gene3D" id="3.40.109.10">
    <property type="entry name" value="NADH Oxidase"/>
    <property type="match status" value="1"/>
</dbReference>
<evidence type="ECO:0000256" key="5">
    <source>
        <dbReference type="ARBA" id="ARBA00023002"/>
    </source>
</evidence>
<dbReference type="InterPro" id="IPR029479">
    <property type="entry name" value="Nitroreductase"/>
</dbReference>
<evidence type="ECO:0000256" key="3">
    <source>
        <dbReference type="ARBA" id="ARBA00022630"/>
    </source>
</evidence>
<comment type="similarity">
    <text evidence="2">Belongs to the nitroreductase family.</text>
</comment>
<gene>
    <name evidence="7" type="ORF">VXJ25_03630</name>
</gene>
<keyword evidence="5" id="KW-0560">Oxidoreductase</keyword>
<sequence>MEFTDVVKKRYSCKRYSDRVVEEDKLQAILEAGRVAPTAKNLQEQHVYVLRSAEALEKLDGLTPAATALRRSFS</sequence>
<comment type="caution">
    <text evidence="7">The sequence shown here is derived from an EMBL/GenBank/DDBJ whole genome shotgun (WGS) entry which is preliminary data.</text>
</comment>
<reference evidence="7 8" key="1">
    <citation type="submission" date="2024-01" db="EMBL/GenBank/DDBJ databases">
        <title>Description of Olsenella sp. nov., isolated from pig feces.</title>
        <authorList>
            <person name="Chang Y.-H."/>
        </authorList>
    </citation>
    <scope>NUCLEOTIDE SEQUENCE [LARGE SCALE GENOMIC DNA]</scope>
    <source>
        <strain evidence="7 8">YH-ols2223</strain>
    </source>
</reference>
<evidence type="ECO:0000313" key="8">
    <source>
        <dbReference type="Proteomes" id="UP001332931"/>
    </source>
</evidence>